<organism evidence="1 2">
    <name type="scientific">Hyalomma asiaticum</name>
    <name type="common">Tick</name>
    <dbReference type="NCBI Taxonomy" id="266040"/>
    <lineage>
        <taxon>Eukaryota</taxon>
        <taxon>Metazoa</taxon>
        <taxon>Ecdysozoa</taxon>
        <taxon>Arthropoda</taxon>
        <taxon>Chelicerata</taxon>
        <taxon>Arachnida</taxon>
        <taxon>Acari</taxon>
        <taxon>Parasitiformes</taxon>
        <taxon>Ixodida</taxon>
        <taxon>Ixodoidea</taxon>
        <taxon>Ixodidae</taxon>
        <taxon>Hyalomminae</taxon>
        <taxon>Hyalomma</taxon>
    </lineage>
</organism>
<gene>
    <name evidence="1" type="ORF">HPB50_024043</name>
</gene>
<protein>
    <submittedName>
        <fullName evidence="1">Uncharacterized protein</fullName>
    </submittedName>
</protein>
<evidence type="ECO:0000313" key="1">
    <source>
        <dbReference type="EMBL" id="KAH6940032.1"/>
    </source>
</evidence>
<evidence type="ECO:0000313" key="2">
    <source>
        <dbReference type="Proteomes" id="UP000821845"/>
    </source>
</evidence>
<accession>A0ACB7T141</accession>
<name>A0ACB7T141_HYAAI</name>
<dbReference type="Proteomes" id="UP000821845">
    <property type="component" value="Chromosome 2"/>
</dbReference>
<sequence length="182" mass="20310">MESVIQTALATIAALLLVIVDVHGEVTQQEDSSVVDAFKVFRAMPSVVAIYDIDHDGDLDCATAVQTELTEEPEEATYVLQLKSLGGRPPFNLTYHAKRGPAPNTPYFTLGDDYYIVQQNHIDYTDYQNCVVMGYPYKDVQECILWVTEALKDDVPQGCVDYFDDNCDSKKESYVKDACTSS</sequence>
<comment type="caution">
    <text evidence="1">The sequence shown here is derived from an EMBL/GenBank/DDBJ whole genome shotgun (WGS) entry which is preliminary data.</text>
</comment>
<dbReference type="EMBL" id="CM023482">
    <property type="protein sequence ID" value="KAH6940032.1"/>
    <property type="molecule type" value="Genomic_DNA"/>
</dbReference>
<proteinExistence type="predicted"/>
<keyword evidence="2" id="KW-1185">Reference proteome</keyword>
<reference evidence="1" key="1">
    <citation type="submission" date="2020-05" db="EMBL/GenBank/DDBJ databases">
        <title>Large-scale comparative analyses of tick genomes elucidate their genetic diversity and vector capacities.</title>
        <authorList>
            <person name="Jia N."/>
            <person name="Wang J."/>
            <person name="Shi W."/>
            <person name="Du L."/>
            <person name="Sun Y."/>
            <person name="Zhan W."/>
            <person name="Jiang J."/>
            <person name="Wang Q."/>
            <person name="Zhang B."/>
            <person name="Ji P."/>
            <person name="Sakyi L.B."/>
            <person name="Cui X."/>
            <person name="Yuan T."/>
            <person name="Jiang B."/>
            <person name="Yang W."/>
            <person name="Lam T.T.-Y."/>
            <person name="Chang Q."/>
            <person name="Ding S."/>
            <person name="Wang X."/>
            <person name="Zhu J."/>
            <person name="Ruan X."/>
            <person name="Zhao L."/>
            <person name="Wei J."/>
            <person name="Que T."/>
            <person name="Du C."/>
            <person name="Cheng J."/>
            <person name="Dai P."/>
            <person name="Han X."/>
            <person name="Huang E."/>
            <person name="Gao Y."/>
            <person name="Liu J."/>
            <person name="Shao H."/>
            <person name="Ye R."/>
            <person name="Li L."/>
            <person name="Wei W."/>
            <person name="Wang X."/>
            <person name="Wang C."/>
            <person name="Yang T."/>
            <person name="Huo Q."/>
            <person name="Li W."/>
            <person name="Guo W."/>
            <person name="Chen H."/>
            <person name="Zhou L."/>
            <person name="Ni X."/>
            <person name="Tian J."/>
            <person name="Zhou Y."/>
            <person name="Sheng Y."/>
            <person name="Liu T."/>
            <person name="Pan Y."/>
            <person name="Xia L."/>
            <person name="Li J."/>
            <person name="Zhao F."/>
            <person name="Cao W."/>
        </authorList>
    </citation>
    <scope>NUCLEOTIDE SEQUENCE</scope>
    <source>
        <strain evidence="1">Hyas-2018</strain>
    </source>
</reference>